<dbReference type="Gene3D" id="3.40.50.300">
    <property type="entry name" value="P-loop containing nucleotide triphosphate hydrolases"/>
    <property type="match status" value="1"/>
</dbReference>
<evidence type="ECO:0000313" key="8">
    <source>
        <dbReference type="EMBL" id="MFC4497808.1"/>
    </source>
</evidence>
<proteinExistence type="inferred from homology"/>
<dbReference type="Pfam" id="PF02492">
    <property type="entry name" value="cobW"/>
    <property type="match status" value="1"/>
</dbReference>
<dbReference type="Gene3D" id="3.30.1220.10">
    <property type="entry name" value="CobW-like, C-terminal domain"/>
    <property type="match status" value="1"/>
</dbReference>
<dbReference type="RefSeq" id="WP_386452773.1">
    <property type="nucleotide sequence ID" value="NZ_JBHSFH010000018.1"/>
</dbReference>
<dbReference type="PANTHER" id="PTHR13748:SF62">
    <property type="entry name" value="COBW DOMAIN-CONTAINING PROTEIN"/>
    <property type="match status" value="1"/>
</dbReference>
<dbReference type="Pfam" id="PF07683">
    <property type="entry name" value="CobW_C"/>
    <property type="match status" value="1"/>
</dbReference>
<dbReference type="InterPro" id="IPR003495">
    <property type="entry name" value="CobW/HypB/UreG_nucleotide-bd"/>
</dbReference>
<comment type="catalytic activity">
    <reaction evidence="5">
        <text>GTP + H2O = GDP + phosphate + H(+)</text>
        <dbReference type="Rhea" id="RHEA:19669"/>
        <dbReference type="ChEBI" id="CHEBI:15377"/>
        <dbReference type="ChEBI" id="CHEBI:15378"/>
        <dbReference type="ChEBI" id="CHEBI:37565"/>
        <dbReference type="ChEBI" id="CHEBI:43474"/>
        <dbReference type="ChEBI" id="CHEBI:58189"/>
    </reaction>
    <physiologicalReaction direction="left-to-right" evidence="5">
        <dbReference type="Rhea" id="RHEA:19670"/>
    </physiologicalReaction>
</comment>
<evidence type="ECO:0000256" key="1">
    <source>
        <dbReference type="ARBA" id="ARBA00022741"/>
    </source>
</evidence>
<dbReference type="SUPFAM" id="SSF90002">
    <property type="entry name" value="Hypothetical protein YjiA, C-terminal domain"/>
    <property type="match status" value="1"/>
</dbReference>
<evidence type="ECO:0000256" key="3">
    <source>
        <dbReference type="ARBA" id="ARBA00023186"/>
    </source>
</evidence>
<dbReference type="PANTHER" id="PTHR13748">
    <property type="entry name" value="COBW-RELATED"/>
    <property type="match status" value="1"/>
</dbReference>
<feature type="compositionally biased region" description="Basic and acidic residues" evidence="6">
    <location>
        <begin position="212"/>
        <end position="243"/>
    </location>
</feature>
<evidence type="ECO:0000313" key="9">
    <source>
        <dbReference type="Proteomes" id="UP001595997"/>
    </source>
</evidence>
<dbReference type="InterPro" id="IPR051316">
    <property type="entry name" value="Zinc-reg_GTPase_activator"/>
</dbReference>
<gene>
    <name evidence="8" type="ORF">ACFPA8_27120</name>
</gene>
<keyword evidence="9" id="KW-1185">Reference proteome</keyword>
<comment type="similarity">
    <text evidence="4">Belongs to the SIMIBI class G3E GTPase family. ZNG1 subfamily.</text>
</comment>
<evidence type="ECO:0000256" key="4">
    <source>
        <dbReference type="ARBA" id="ARBA00034320"/>
    </source>
</evidence>
<keyword evidence="3" id="KW-0143">Chaperone</keyword>
<feature type="region of interest" description="Disordered" evidence="6">
    <location>
        <begin position="363"/>
        <end position="422"/>
    </location>
</feature>
<keyword evidence="1" id="KW-0547">Nucleotide-binding</keyword>
<feature type="domain" description="CobW C-terminal" evidence="7">
    <location>
        <begin position="249"/>
        <end position="340"/>
    </location>
</feature>
<accession>A0ABV9AGW0</accession>
<dbReference type="CDD" id="cd03112">
    <property type="entry name" value="CobW-like"/>
    <property type="match status" value="1"/>
</dbReference>
<dbReference type="InterPro" id="IPR036627">
    <property type="entry name" value="CobW-likC_sf"/>
</dbReference>
<organism evidence="8 9">
    <name type="scientific">Streptomyces ovatisporus</name>
    <dbReference type="NCBI Taxonomy" id="1128682"/>
    <lineage>
        <taxon>Bacteria</taxon>
        <taxon>Bacillati</taxon>
        <taxon>Actinomycetota</taxon>
        <taxon>Actinomycetes</taxon>
        <taxon>Kitasatosporales</taxon>
        <taxon>Streptomycetaceae</taxon>
        <taxon>Streptomyces</taxon>
    </lineage>
</organism>
<evidence type="ECO:0000256" key="5">
    <source>
        <dbReference type="ARBA" id="ARBA00049117"/>
    </source>
</evidence>
<evidence type="ECO:0000256" key="2">
    <source>
        <dbReference type="ARBA" id="ARBA00022801"/>
    </source>
</evidence>
<evidence type="ECO:0000259" key="7">
    <source>
        <dbReference type="SMART" id="SM00833"/>
    </source>
</evidence>
<reference evidence="9" key="1">
    <citation type="journal article" date="2019" name="Int. J. Syst. Evol. Microbiol.">
        <title>The Global Catalogue of Microorganisms (GCM) 10K type strain sequencing project: providing services to taxonomists for standard genome sequencing and annotation.</title>
        <authorList>
            <consortium name="The Broad Institute Genomics Platform"/>
            <consortium name="The Broad Institute Genome Sequencing Center for Infectious Disease"/>
            <person name="Wu L."/>
            <person name="Ma J."/>
        </authorList>
    </citation>
    <scope>NUCLEOTIDE SEQUENCE [LARGE SCALE GENOMIC DNA]</scope>
    <source>
        <strain evidence="9">CGMCC 4.7357</strain>
    </source>
</reference>
<dbReference type="InterPro" id="IPR011629">
    <property type="entry name" value="CobW-like_C"/>
</dbReference>
<dbReference type="InterPro" id="IPR027417">
    <property type="entry name" value="P-loop_NTPase"/>
</dbReference>
<protein>
    <submittedName>
        <fullName evidence="8">CobW family GTP-binding protein</fullName>
    </submittedName>
</protein>
<feature type="compositionally biased region" description="Gly residues" evidence="6">
    <location>
        <begin position="374"/>
        <end position="383"/>
    </location>
</feature>
<dbReference type="SMART" id="SM00833">
    <property type="entry name" value="CobW_C"/>
    <property type="match status" value="1"/>
</dbReference>
<keyword evidence="2" id="KW-0378">Hydrolase</keyword>
<dbReference type="SUPFAM" id="SSF52540">
    <property type="entry name" value="P-loop containing nucleoside triphosphate hydrolases"/>
    <property type="match status" value="1"/>
</dbReference>
<comment type="caution">
    <text evidence="8">The sequence shown here is derived from an EMBL/GenBank/DDBJ whole genome shotgun (WGS) entry which is preliminary data.</text>
</comment>
<feature type="region of interest" description="Disordered" evidence="6">
    <location>
        <begin position="195"/>
        <end position="243"/>
    </location>
</feature>
<name>A0ABV9AGW0_9ACTN</name>
<sequence>MTTRRVPVIVLAGFLGSGKTTLLNHLLRHSRGTRIGAVVNDFGSIGIDAMTVAGQVDSMVALGDGCLCCAVDTSDLDEVLGKLARPSADMDVIVVEASGLAEPETMIRMILAAQSEHIVYGGLTEVVDAAEFDSTRARHPELERHLRAADLVVLNKSDRVSPAGRRALGEELARLSPGTPVVSASYGRIDPSLLFDPARRERPPVEQLSFDELLRDERGEDSAGRSGAERSGAEPSDRDDHSGHLHAAYESVSFTSDRALHPRRFMAFLDSRPAGLYRIKGHVDLGPADPGNRYGVHAVGGFLRFTPERWPRGEERLTQLVLISAGADTAALRKELEGCVADGPDDGDPNALWGVLRYVEEPGEGHSGEDLLGGDPGDPGDLGDGFLVEDRTADPSDTGPHQEPPAGNEAGSDKEPVTGPGL</sequence>
<dbReference type="Proteomes" id="UP001595997">
    <property type="component" value="Unassembled WGS sequence"/>
</dbReference>
<dbReference type="EMBL" id="JBHSFH010000018">
    <property type="protein sequence ID" value="MFC4497808.1"/>
    <property type="molecule type" value="Genomic_DNA"/>
</dbReference>
<evidence type="ECO:0000256" key="6">
    <source>
        <dbReference type="SAM" id="MobiDB-lite"/>
    </source>
</evidence>